<keyword evidence="8" id="KW-1185">Reference proteome</keyword>
<feature type="domain" description="RapZ-like N-terminal" evidence="5">
    <location>
        <begin position="23"/>
        <end position="178"/>
    </location>
</feature>
<dbReference type="OrthoDB" id="9784461at2"/>
<dbReference type="SUPFAM" id="SSF52540">
    <property type="entry name" value="P-loop containing nucleoside triphosphate hydrolases"/>
    <property type="match status" value="1"/>
</dbReference>
<keyword evidence="2 4" id="KW-0067">ATP-binding</keyword>
<dbReference type="InterPro" id="IPR005337">
    <property type="entry name" value="RapZ-like"/>
</dbReference>
<evidence type="ECO:0000256" key="1">
    <source>
        <dbReference type="ARBA" id="ARBA00022741"/>
    </source>
</evidence>
<evidence type="ECO:0000256" key="2">
    <source>
        <dbReference type="ARBA" id="ARBA00022840"/>
    </source>
</evidence>
<feature type="binding site" evidence="4">
    <location>
        <begin position="29"/>
        <end position="36"/>
    </location>
    <ligand>
        <name>ATP</name>
        <dbReference type="ChEBI" id="CHEBI:30616"/>
    </ligand>
</feature>
<dbReference type="InterPro" id="IPR027417">
    <property type="entry name" value="P-loop_NTPase"/>
</dbReference>
<feature type="binding site" evidence="4">
    <location>
        <begin position="81"/>
        <end position="84"/>
    </location>
    <ligand>
        <name>GTP</name>
        <dbReference type="ChEBI" id="CHEBI:37565"/>
    </ligand>
</feature>
<dbReference type="Proteomes" id="UP000199420">
    <property type="component" value="Unassembled WGS sequence"/>
</dbReference>
<evidence type="ECO:0000313" key="8">
    <source>
        <dbReference type="Proteomes" id="UP000199420"/>
    </source>
</evidence>
<dbReference type="HAMAP" id="MF_00636">
    <property type="entry name" value="RapZ_like"/>
    <property type="match status" value="1"/>
</dbReference>
<keyword evidence="3 4" id="KW-0342">GTP-binding</keyword>
<evidence type="ECO:0000256" key="4">
    <source>
        <dbReference type="HAMAP-Rule" id="MF_00636"/>
    </source>
</evidence>
<name>A0A1H6YX93_9GAMM</name>
<dbReference type="Pfam" id="PF03668">
    <property type="entry name" value="RapZ-like_N"/>
    <property type="match status" value="1"/>
</dbReference>
<dbReference type="RefSeq" id="WP_091339612.1">
    <property type="nucleotide sequence ID" value="NZ_FNYC01000007.1"/>
</dbReference>
<protein>
    <submittedName>
        <fullName evidence="7">UPF0042 nucleotide-binding protein</fullName>
    </submittedName>
</protein>
<dbReference type="Gene3D" id="3.40.50.300">
    <property type="entry name" value="P-loop containing nucleotide triphosphate hydrolases"/>
    <property type="match status" value="1"/>
</dbReference>
<dbReference type="Pfam" id="PF22740">
    <property type="entry name" value="PapZ_C"/>
    <property type="match status" value="1"/>
</dbReference>
<dbReference type="STRING" id="529704.SAMN02927913_3310"/>
<evidence type="ECO:0000259" key="6">
    <source>
        <dbReference type="Pfam" id="PF22740"/>
    </source>
</evidence>
<dbReference type="PANTHER" id="PTHR30448">
    <property type="entry name" value="RNASE ADAPTER PROTEIN RAPZ"/>
    <property type="match status" value="1"/>
</dbReference>
<evidence type="ECO:0000259" key="5">
    <source>
        <dbReference type="Pfam" id="PF03668"/>
    </source>
</evidence>
<feature type="domain" description="RapZ C-terminal" evidence="6">
    <location>
        <begin position="186"/>
        <end position="305"/>
    </location>
</feature>
<accession>A0A1H6YX93</accession>
<dbReference type="PANTHER" id="PTHR30448:SF0">
    <property type="entry name" value="RNASE ADAPTER PROTEIN RAPZ"/>
    <property type="match status" value="1"/>
</dbReference>
<reference evidence="7 8" key="1">
    <citation type="submission" date="2016-10" db="EMBL/GenBank/DDBJ databases">
        <authorList>
            <person name="de Groot N.N."/>
        </authorList>
    </citation>
    <scope>NUCLEOTIDE SEQUENCE [LARGE SCALE GENOMIC DNA]</scope>
    <source>
        <strain evidence="7 8">DSM 26515</strain>
    </source>
</reference>
<dbReference type="NCBIfam" id="NF003828">
    <property type="entry name" value="PRK05416.1"/>
    <property type="match status" value="1"/>
</dbReference>
<dbReference type="InterPro" id="IPR053931">
    <property type="entry name" value="RapZ_C"/>
</dbReference>
<dbReference type="GO" id="GO:0005525">
    <property type="term" value="F:GTP binding"/>
    <property type="evidence" value="ECO:0007669"/>
    <property type="project" value="UniProtKB-UniRule"/>
</dbReference>
<gene>
    <name evidence="7" type="ORF">SAMN04487997_3373</name>
</gene>
<dbReference type="PIRSF" id="PIRSF005052">
    <property type="entry name" value="P-loopkin"/>
    <property type="match status" value="1"/>
</dbReference>
<organism evidence="7 8">
    <name type="scientific">Frateuria terrea</name>
    <dbReference type="NCBI Taxonomy" id="529704"/>
    <lineage>
        <taxon>Bacteria</taxon>
        <taxon>Pseudomonadati</taxon>
        <taxon>Pseudomonadota</taxon>
        <taxon>Gammaproteobacteria</taxon>
        <taxon>Lysobacterales</taxon>
        <taxon>Rhodanobacteraceae</taxon>
        <taxon>Frateuria</taxon>
    </lineage>
</organism>
<sequence>MVSSVNNHDEPLPASNSDPNAVHLVVLTGMSGGGKTVALRALEDLEFYCVDNLPSGLLPQLVQSVMHNGGGRRRRIAVGVDVRNRGEDFVHMPLVLSQLAAAGVQVHLVFLDCRDEVLIKRYSETRRRHPLALRGVSLADAIAEERRLLRPLVGIAEKVIDSSELNVHQLRRLIATGYAAATEGLTLMFQSFAFRRGLPLDSDFVFDARCLPNPHWQPELRPLSGKDAPVRGFLEADPLVGEYFDDTARWLDAWLPRFEQDDRSYVTISVGCTGGRHRSVYLVERLAAHYRARREGVLAFHRELE</sequence>
<evidence type="ECO:0000256" key="3">
    <source>
        <dbReference type="ARBA" id="ARBA00023134"/>
    </source>
</evidence>
<dbReference type="EMBL" id="FNYC01000007">
    <property type="protein sequence ID" value="SEJ43697.1"/>
    <property type="molecule type" value="Genomic_DNA"/>
</dbReference>
<proteinExistence type="inferred from homology"/>
<dbReference type="GO" id="GO:0005524">
    <property type="term" value="F:ATP binding"/>
    <property type="evidence" value="ECO:0007669"/>
    <property type="project" value="UniProtKB-UniRule"/>
</dbReference>
<dbReference type="InterPro" id="IPR053930">
    <property type="entry name" value="RapZ-like_N"/>
</dbReference>
<evidence type="ECO:0000313" key="7">
    <source>
        <dbReference type="EMBL" id="SEJ43697.1"/>
    </source>
</evidence>
<dbReference type="AlphaFoldDB" id="A0A1H6YX93"/>
<keyword evidence="1 4" id="KW-0547">Nucleotide-binding</keyword>